<organism evidence="9 10">
    <name type="scientific">Dunaliella salina</name>
    <name type="common">Green alga</name>
    <name type="synonym">Protococcus salinus</name>
    <dbReference type="NCBI Taxonomy" id="3046"/>
    <lineage>
        <taxon>Eukaryota</taxon>
        <taxon>Viridiplantae</taxon>
        <taxon>Chlorophyta</taxon>
        <taxon>core chlorophytes</taxon>
        <taxon>Chlorophyceae</taxon>
        <taxon>CS clade</taxon>
        <taxon>Chlamydomonadales</taxon>
        <taxon>Dunaliellaceae</taxon>
        <taxon>Dunaliella</taxon>
    </lineage>
</organism>
<evidence type="ECO:0000256" key="6">
    <source>
        <dbReference type="ARBA" id="ARBA00023239"/>
    </source>
</evidence>
<dbReference type="PANTHER" id="PTHR11920:SF335">
    <property type="entry name" value="GUANYLATE CYCLASE"/>
    <property type="match status" value="1"/>
</dbReference>
<evidence type="ECO:0000256" key="2">
    <source>
        <dbReference type="ARBA" id="ARBA00022692"/>
    </source>
</evidence>
<evidence type="ECO:0000256" key="5">
    <source>
        <dbReference type="ARBA" id="ARBA00023136"/>
    </source>
</evidence>
<name>A0ABQ7G1U6_DUNSA</name>
<dbReference type="Gene3D" id="3.30.70.1230">
    <property type="entry name" value="Nucleotide cyclase"/>
    <property type="match status" value="1"/>
</dbReference>
<keyword evidence="5" id="KW-0472">Membrane</keyword>
<feature type="region of interest" description="Disordered" evidence="7">
    <location>
        <begin position="137"/>
        <end position="225"/>
    </location>
</feature>
<dbReference type="Proteomes" id="UP000815325">
    <property type="component" value="Unassembled WGS sequence"/>
</dbReference>
<dbReference type="SUPFAM" id="SSF55073">
    <property type="entry name" value="Nucleotide cyclase"/>
    <property type="match status" value="1"/>
</dbReference>
<dbReference type="InterPro" id="IPR001054">
    <property type="entry name" value="A/G_cyclase"/>
</dbReference>
<evidence type="ECO:0000259" key="8">
    <source>
        <dbReference type="PROSITE" id="PS50125"/>
    </source>
</evidence>
<dbReference type="InterPro" id="IPR029787">
    <property type="entry name" value="Nucleotide_cyclase"/>
</dbReference>
<feature type="compositionally biased region" description="Basic and acidic residues" evidence="7">
    <location>
        <begin position="209"/>
        <end position="218"/>
    </location>
</feature>
<dbReference type="SMART" id="SM00044">
    <property type="entry name" value="CYCc"/>
    <property type="match status" value="1"/>
</dbReference>
<feature type="compositionally biased region" description="Low complexity" evidence="7">
    <location>
        <begin position="198"/>
        <end position="207"/>
    </location>
</feature>
<dbReference type="EMBL" id="MU070278">
    <property type="protein sequence ID" value="KAF5828584.1"/>
    <property type="molecule type" value="Genomic_DNA"/>
</dbReference>
<comment type="subcellular location">
    <subcellularLocation>
        <location evidence="1">Membrane</location>
    </subcellularLocation>
</comment>
<gene>
    <name evidence="9" type="ORF">DUNSADRAFT_17388</name>
</gene>
<comment type="caution">
    <text evidence="9">The sequence shown here is derived from an EMBL/GenBank/DDBJ whole genome shotgun (WGS) entry which is preliminary data.</text>
</comment>
<evidence type="ECO:0000256" key="1">
    <source>
        <dbReference type="ARBA" id="ARBA00004370"/>
    </source>
</evidence>
<dbReference type="CDD" id="cd07302">
    <property type="entry name" value="CHD"/>
    <property type="match status" value="1"/>
</dbReference>
<evidence type="ECO:0000256" key="3">
    <source>
        <dbReference type="ARBA" id="ARBA00022741"/>
    </source>
</evidence>
<dbReference type="PANTHER" id="PTHR11920">
    <property type="entry name" value="GUANYLYL CYCLASE"/>
    <property type="match status" value="1"/>
</dbReference>
<feature type="domain" description="Guanylate cyclase" evidence="8">
    <location>
        <begin position="447"/>
        <end position="617"/>
    </location>
</feature>
<dbReference type="Pfam" id="PF00211">
    <property type="entry name" value="Guanylate_cyc"/>
    <property type="match status" value="1"/>
</dbReference>
<evidence type="ECO:0000256" key="4">
    <source>
        <dbReference type="ARBA" id="ARBA00022989"/>
    </source>
</evidence>
<keyword evidence="3" id="KW-0547">Nucleotide-binding</keyword>
<protein>
    <recommendedName>
        <fullName evidence="8">Guanylate cyclase domain-containing protein</fullName>
    </recommendedName>
</protein>
<evidence type="ECO:0000313" key="9">
    <source>
        <dbReference type="EMBL" id="KAF5828584.1"/>
    </source>
</evidence>
<keyword evidence="10" id="KW-1185">Reference proteome</keyword>
<dbReference type="InterPro" id="IPR050401">
    <property type="entry name" value="Cyclic_nucleotide_synthase"/>
</dbReference>
<keyword evidence="2" id="KW-0812">Transmembrane</keyword>
<evidence type="ECO:0000256" key="7">
    <source>
        <dbReference type="SAM" id="MobiDB-lite"/>
    </source>
</evidence>
<sequence length="733" mass="79448">MTQLHQEGPAPDSCAARQEHAPPQRKPSLLIECVTREAVRSEGTPAGAAAAKATAAKKRRDSAPVELSLADHRSRVDSSVRGGGRPALKWRALSSSLRQDDSSKRVQWTSPEFGLPGMSAKLSPLDQVDEGVIAISEPMQCSPQGSLQDPLMPAPVHRTVGASHPAIRKSKSSLSQQNSLPEEQEDGEEKGKEETRSHGSLSHASSSRSRRELRESRSFRCPSSRRSSILLAPEAAITQLKHGDGSEEGATRTVALLKSLSQGAKNEYSTAALPSSMKAHKGMRAAEPFVSVSMSPSTNSNCPSAGKVEGPHVLSQTIAASSTELHAYTPKSSSITRALRRVSSSAVQSLEAPLEDSSQMDSANLLTQDSCLQNGSSLYLGLCQSTSLTESPLPDEYQRQMCSEERSFSFPVEFVERALQPASEEEAEFSTKSFDVMLSTLNEDARSPLLVSIFNCTEHWQVRSTLTTLAEQQLELLSSLMPQHAIQNVKPVVEIMVFLNKLFSLFDRLTDVHRVHKIETAGDCYIVGGGIISPDQSANGFQCVMDDQDPAESAERVMEFAKALLETAKQVKMPDTNEPVRVRVGLHTGDVVSGLIGSKMPKFSIFGDTMNTASRMESTGVPGRIHVSETTQRLLPQESWESTGGVEVKGKGQMQTYLWVPPTSSKPQIQQQVHPTLVGSSADPLPCSFIKQAQQAQTLLKQLGPAPKNLEHLGRFNDEVFVSGPTMQQACCT</sequence>
<proteinExistence type="predicted"/>
<keyword evidence="6" id="KW-0456">Lyase</keyword>
<feature type="region of interest" description="Disordered" evidence="7">
    <location>
        <begin position="98"/>
        <end position="122"/>
    </location>
</feature>
<accession>A0ABQ7G1U6</accession>
<reference evidence="9" key="1">
    <citation type="submission" date="2017-08" db="EMBL/GenBank/DDBJ databases">
        <authorList>
            <person name="Polle J.E."/>
            <person name="Barry K."/>
            <person name="Cushman J."/>
            <person name="Schmutz J."/>
            <person name="Tran D."/>
            <person name="Hathwaick L.T."/>
            <person name="Yim W.C."/>
            <person name="Jenkins J."/>
            <person name="Mckie-Krisberg Z.M."/>
            <person name="Prochnik S."/>
            <person name="Lindquist E."/>
            <person name="Dockter R.B."/>
            <person name="Adam C."/>
            <person name="Molina H."/>
            <person name="Bunkerborg J."/>
            <person name="Jin E."/>
            <person name="Buchheim M."/>
            <person name="Magnuson J."/>
        </authorList>
    </citation>
    <scope>NUCLEOTIDE SEQUENCE</scope>
    <source>
        <strain evidence="9">CCAP 19/18</strain>
    </source>
</reference>
<keyword evidence="4" id="KW-1133">Transmembrane helix</keyword>
<feature type="region of interest" description="Disordered" evidence="7">
    <location>
        <begin position="1"/>
        <end position="69"/>
    </location>
</feature>
<evidence type="ECO:0000313" key="10">
    <source>
        <dbReference type="Proteomes" id="UP000815325"/>
    </source>
</evidence>
<dbReference type="PROSITE" id="PS50125">
    <property type="entry name" value="GUANYLATE_CYCLASE_2"/>
    <property type="match status" value="1"/>
</dbReference>